<sequence>MNIWQPEPGETLLGRAPIAFATGAAMRVKGMRWFRDTERNDIQGELPGWPEGPVYTTRSTGNAVARNTVKGAAMALGVAVLAALSSAGGNVSGSSGPDSGKDTPDDRENEVEDFPVMWAAPGTLARTLPWQLDPGRSDEKHYRTHAIITDRRLVIVGGPYHKKDDKLIEDEVLWETPRSSISRFEHRDYKDGNDVRIVFSDASWCRLSSIRRQRVTRYLVHPLDLIPLDDLTPAQRGAIDNFVATAHAPDLGTPVVTRRSPGYFRVEVPVPSELSSFFGSGSRSLVMDTDGVEVPHKDIRPEDL</sequence>
<dbReference type="RefSeq" id="WP_200397608.1">
    <property type="nucleotide sequence ID" value="NZ_CP066831.1"/>
</dbReference>
<evidence type="ECO:0000256" key="1">
    <source>
        <dbReference type="SAM" id="MobiDB-lite"/>
    </source>
</evidence>
<dbReference type="EMBL" id="CP066831">
    <property type="protein sequence ID" value="QQM42703.1"/>
    <property type="molecule type" value="Genomic_DNA"/>
</dbReference>
<proteinExistence type="predicted"/>
<reference evidence="2 3" key="1">
    <citation type="submission" date="2020-12" db="EMBL/GenBank/DDBJ databases">
        <title>A novel species.</title>
        <authorList>
            <person name="Li K."/>
        </authorList>
    </citation>
    <scope>NUCLEOTIDE SEQUENCE [LARGE SCALE GENOMIC DNA]</scope>
    <source>
        <strain evidence="2 3">ZYC-3</strain>
    </source>
</reference>
<accession>A0A7T7I8B6</accession>
<keyword evidence="3" id="KW-1185">Reference proteome</keyword>
<organism evidence="2 3">
    <name type="scientific">Streptomyces liliifuscus</name>
    <dbReference type="NCBI Taxonomy" id="2797636"/>
    <lineage>
        <taxon>Bacteria</taxon>
        <taxon>Bacillati</taxon>
        <taxon>Actinomycetota</taxon>
        <taxon>Actinomycetes</taxon>
        <taxon>Kitasatosporales</taxon>
        <taxon>Streptomycetaceae</taxon>
        <taxon>Streptomyces</taxon>
    </lineage>
</organism>
<protein>
    <submittedName>
        <fullName evidence="2">Uncharacterized protein</fullName>
    </submittedName>
</protein>
<gene>
    <name evidence="2" type="ORF">JEQ17_26945</name>
</gene>
<evidence type="ECO:0000313" key="2">
    <source>
        <dbReference type="EMBL" id="QQM42703.1"/>
    </source>
</evidence>
<dbReference type="Proteomes" id="UP000595636">
    <property type="component" value="Chromosome"/>
</dbReference>
<feature type="region of interest" description="Disordered" evidence="1">
    <location>
        <begin position="87"/>
        <end position="108"/>
    </location>
</feature>
<dbReference type="AlphaFoldDB" id="A0A7T7I8B6"/>
<name>A0A7T7I8B6_9ACTN</name>
<evidence type="ECO:0000313" key="3">
    <source>
        <dbReference type="Proteomes" id="UP000595636"/>
    </source>
</evidence>
<feature type="compositionally biased region" description="Low complexity" evidence="1">
    <location>
        <begin position="87"/>
        <end position="96"/>
    </location>
</feature>
<dbReference type="KEGG" id="slf:JEQ17_26945"/>